<dbReference type="GO" id="GO:0016020">
    <property type="term" value="C:membrane"/>
    <property type="evidence" value="ECO:0007669"/>
    <property type="project" value="UniProtKB-SubCell"/>
</dbReference>
<feature type="binding site" description="covalent" evidence="8">
    <location>
        <position position="66"/>
    </location>
    <ligand>
        <name>heme c</name>
        <dbReference type="ChEBI" id="CHEBI:61717"/>
    </ligand>
</feature>
<reference evidence="13" key="1">
    <citation type="submission" date="2016-10" db="EMBL/GenBank/DDBJ databases">
        <authorList>
            <person name="Varghese N."/>
            <person name="Submissions S."/>
        </authorList>
    </citation>
    <scope>NUCLEOTIDE SEQUENCE [LARGE SCALE GENOMIC DNA]</scope>
    <source>
        <strain evidence="13">UNC178MFTsu3.1</strain>
    </source>
</reference>
<dbReference type="Pfam" id="PF02167">
    <property type="entry name" value="Cytochrom_C1"/>
    <property type="match status" value="1"/>
</dbReference>
<feature type="signal peptide" evidence="10">
    <location>
        <begin position="1"/>
        <end position="32"/>
    </location>
</feature>
<feature type="binding site" description="covalent" evidence="8">
    <location>
        <position position="65"/>
    </location>
    <ligand>
        <name>heme c</name>
        <dbReference type="ChEBI" id="CHEBI:61717"/>
    </ligand>
</feature>
<dbReference type="PANTHER" id="PTHR10266">
    <property type="entry name" value="CYTOCHROME C1"/>
    <property type="match status" value="1"/>
</dbReference>
<keyword evidence="6 8" id="KW-0408">Iron</keyword>
<keyword evidence="2 8" id="KW-0349">Heme</keyword>
<dbReference type="AlphaFoldDB" id="A0A1I2IKX8"/>
<evidence type="ECO:0000259" key="11">
    <source>
        <dbReference type="PROSITE" id="PS51007"/>
    </source>
</evidence>
<comment type="subcellular location">
    <subcellularLocation>
        <location evidence="1">Membrane</location>
    </subcellularLocation>
</comment>
<dbReference type="GO" id="GO:0009055">
    <property type="term" value="F:electron transfer activity"/>
    <property type="evidence" value="ECO:0007669"/>
    <property type="project" value="InterPro"/>
</dbReference>
<keyword evidence="5 9" id="KW-1133">Transmembrane helix</keyword>
<organism evidence="12 13">
    <name type="scientific">Dyella marensis</name>
    <dbReference type="NCBI Taxonomy" id="500610"/>
    <lineage>
        <taxon>Bacteria</taxon>
        <taxon>Pseudomonadati</taxon>
        <taxon>Pseudomonadota</taxon>
        <taxon>Gammaproteobacteria</taxon>
        <taxon>Lysobacterales</taxon>
        <taxon>Rhodanobacteraceae</taxon>
        <taxon>Dyella</taxon>
    </lineage>
</organism>
<dbReference type="InterPro" id="IPR036909">
    <property type="entry name" value="Cyt_c-like_dom_sf"/>
</dbReference>
<comment type="cofactor">
    <cofactor evidence="8">
        <name>heme c</name>
        <dbReference type="ChEBI" id="CHEBI:61717"/>
    </cofactor>
    <text evidence="8">Binds 1 heme c group covalently per subunit.</text>
</comment>
<dbReference type="PRINTS" id="PR00603">
    <property type="entry name" value="CYTOCHROMEC1"/>
</dbReference>
<keyword evidence="7 9" id="KW-0472">Membrane</keyword>
<evidence type="ECO:0000256" key="9">
    <source>
        <dbReference type="SAM" id="Phobius"/>
    </source>
</evidence>
<keyword evidence="3 9" id="KW-0812">Transmembrane</keyword>
<dbReference type="InterPro" id="IPR009056">
    <property type="entry name" value="Cyt_c-like_dom"/>
</dbReference>
<evidence type="ECO:0000256" key="4">
    <source>
        <dbReference type="ARBA" id="ARBA00022723"/>
    </source>
</evidence>
<dbReference type="STRING" id="500610.SAMN02799615_03545"/>
<keyword evidence="4 8" id="KW-0479">Metal-binding</keyword>
<keyword evidence="10" id="KW-0732">Signal</keyword>
<dbReference type="PROSITE" id="PS51007">
    <property type="entry name" value="CYTC"/>
    <property type="match status" value="1"/>
</dbReference>
<evidence type="ECO:0000256" key="5">
    <source>
        <dbReference type="ARBA" id="ARBA00022989"/>
    </source>
</evidence>
<proteinExistence type="predicted"/>
<evidence type="ECO:0000256" key="3">
    <source>
        <dbReference type="ARBA" id="ARBA00022692"/>
    </source>
</evidence>
<dbReference type="Gene3D" id="1.20.5.100">
    <property type="entry name" value="Cytochrome c1, transmembrane anchor, C-terminal"/>
    <property type="match status" value="1"/>
</dbReference>
<evidence type="ECO:0000313" key="13">
    <source>
        <dbReference type="Proteomes" id="UP000199477"/>
    </source>
</evidence>
<dbReference type="SUPFAM" id="SSF46626">
    <property type="entry name" value="Cytochrome c"/>
    <property type="match status" value="1"/>
</dbReference>
<dbReference type="GO" id="GO:0020037">
    <property type="term" value="F:heme binding"/>
    <property type="evidence" value="ECO:0007669"/>
    <property type="project" value="InterPro"/>
</dbReference>
<evidence type="ECO:0000256" key="6">
    <source>
        <dbReference type="ARBA" id="ARBA00023004"/>
    </source>
</evidence>
<evidence type="ECO:0000256" key="7">
    <source>
        <dbReference type="ARBA" id="ARBA00023136"/>
    </source>
</evidence>
<keyword evidence="13" id="KW-1185">Reference proteome</keyword>
<dbReference type="Proteomes" id="UP000199477">
    <property type="component" value="Unassembled WGS sequence"/>
</dbReference>
<evidence type="ECO:0000256" key="10">
    <source>
        <dbReference type="SAM" id="SignalP"/>
    </source>
</evidence>
<sequence length="253" mass="27979">MTMTKRQSLMKRTLSSIALAAGLLLGSSSAMASEEGSLPSAGTNVHDQAALQRGAKLFFNYCVGCHSLKFVRYSRIAEDLGLSEQDVMGNLNMTGAKFGDPVVSHMPEESATTFFGKAPPDLSLEVRAKGADWVYGYLNSFYLDPSRPVGWNNTVFPNASMPNPLWELQGLQTAVMHKVDGEEAVEKLELSRPGKLTPAEYQQATRDLTTFLEYAAEPAALQRQRYGIWVLLFLAAFTLLAYALKKEYWKDVH</sequence>
<protein>
    <submittedName>
        <fullName evidence="12">Ubiquinol-cytochrome c reductase cytochrome c1 subunit</fullName>
    </submittedName>
</protein>
<dbReference type="PANTHER" id="PTHR10266:SF3">
    <property type="entry name" value="CYTOCHROME C1, HEME PROTEIN, MITOCHONDRIAL"/>
    <property type="match status" value="1"/>
</dbReference>
<dbReference type="EMBL" id="FONH01000017">
    <property type="protein sequence ID" value="SFF42914.1"/>
    <property type="molecule type" value="Genomic_DNA"/>
</dbReference>
<dbReference type="GO" id="GO:0046872">
    <property type="term" value="F:metal ion binding"/>
    <property type="evidence" value="ECO:0007669"/>
    <property type="project" value="UniProtKB-KW"/>
</dbReference>
<evidence type="ECO:0000256" key="8">
    <source>
        <dbReference type="PIRSR" id="PIRSR602326-1"/>
    </source>
</evidence>
<evidence type="ECO:0000313" key="12">
    <source>
        <dbReference type="EMBL" id="SFF42914.1"/>
    </source>
</evidence>
<gene>
    <name evidence="12" type="ORF">SAMN02799615_03545</name>
</gene>
<accession>A0A1I2IKX8</accession>
<feature type="domain" description="Cytochrome c" evidence="11">
    <location>
        <begin position="49"/>
        <end position="219"/>
    </location>
</feature>
<feature type="chain" id="PRO_5011435595" evidence="10">
    <location>
        <begin position="33"/>
        <end position="253"/>
    </location>
</feature>
<dbReference type="Gene3D" id="1.10.760.10">
    <property type="entry name" value="Cytochrome c-like domain"/>
    <property type="match status" value="1"/>
</dbReference>
<name>A0A1I2IKX8_9GAMM</name>
<feature type="transmembrane region" description="Helical" evidence="9">
    <location>
        <begin position="226"/>
        <end position="244"/>
    </location>
</feature>
<evidence type="ECO:0000256" key="1">
    <source>
        <dbReference type="ARBA" id="ARBA00004370"/>
    </source>
</evidence>
<feature type="binding site" description="covalent" evidence="8">
    <location>
        <position position="62"/>
    </location>
    <ligand>
        <name>heme c</name>
        <dbReference type="ChEBI" id="CHEBI:61717"/>
    </ligand>
</feature>
<dbReference type="InterPro" id="IPR002326">
    <property type="entry name" value="Cyt_c1"/>
</dbReference>
<evidence type="ECO:0000256" key="2">
    <source>
        <dbReference type="ARBA" id="ARBA00022617"/>
    </source>
</evidence>